<proteinExistence type="predicted"/>
<dbReference type="RefSeq" id="YP_009602788.1">
    <property type="nucleotide sequence ID" value="NC_041943.1"/>
</dbReference>
<dbReference type="EMBL" id="KU160653">
    <property type="protein sequence ID" value="ALY09510.1"/>
    <property type="molecule type" value="Genomic_DNA"/>
</dbReference>
<keyword evidence="2" id="KW-1185">Reference proteome</keyword>
<evidence type="ECO:0000313" key="2">
    <source>
        <dbReference type="Proteomes" id="UP000222050"/>
    </source>
</evidence>
<sequence>MGPTTTDELGAKLTNGMVRMEAYLGPLRPETLAEGEGPDGAAVAVVKCWPESDRAEWVGAYQSTETALEALREATNEETYGVLCSTRKVH</sequence>
<name>A0A0U4IF86_9CAUD</name>
<evidence type="ECO:0000313" key="1">
    <source>
        <dbReference type="EMBL" id="ALY09510.1"/>
    </source>
</evidence>
<reference evidence="1" key="1">
    <citation type="submission" date="2017-04" db="EMBL/GenBank/DDBJ databases">
        <authorList>
            <person name="Schneider V.M."/>
            <person name="Guerrero C.A."/>
            <person name="Garlena R.A."/>
            <person name="Russell D.A."/>
            <person name="Pope W.H."/>
            <person name="Jacobs-Sera D."/>
            <person name="Hatfull G.F."/>
        </authorList>
    </citation>
    <scope>NUCLEOTIDE SEQUENCE [LARGE SCALE GENOMIC DNA]</scope>
</reference>
<dbReference type="Proteomes" id="UP000222050">
    <property type="component" value="Segment"/>
</dbReference>
<dbReference type="GeneID" id="40078653"/>
<gene>
    <name evidence="1" type="primary">46</name>
    <name evidence="1" type="ORF">PBI_KORRA_46</name>
</gene>
<accession>A0A0U4IF86</accession>
<dbReference type="KEGG" id="vg:40078653"/>
<organism evidence="1 2">
    <name type="scientific">Arthrobacter phage Korra</name>
    <dbReference type="NCBI Taxonomy" id="1772304"/>
    <lineage>
        <taxon>Viruses</taxon>
        <taxon>Duplodnaviria</taxon>
        <taxon>Heunggongvirae</taxon>
        <taxon>Uroviricota</taxon>
        <taxon>Caudoviricetes</taxon>
        <taxon>Korravirus</taxon>
        <taxon>Korravirus korra</taxon>
    </lineage>
</organism>
<protein>
    <submittedName>
        <fullName evidence="1">Uncharacterized protein</fullName>
    </submittedName>
</protein>